<proteinExistence type="evidence at transcript level"/>
<feature type="signal peptide" evidence="4">
    <location>
        <begin position="1"/>
        <end position="18"/>
    </location>
</feature>
<dbReference type="GO" id="GO:0008200">
    <property type="term" value="F:ion channel inhibitor activity"/>
    <property type="evidence" value="ECO:0007669"/>
    <property type="project" value="InterPro"/>
</dbReference>
<name>A0A1B1V3G7_9DIPT</name>
<organism evidence="5">
    <name type="scientific">Bichromomyia olmeca</name>
    <dbReference type="NCBI Taxonomy" id="715919"/>
    <lineage>
        <taxon>Eukaryota</taxon>
        <taxon>Metazoa</taxon>
        <taxon>Ecdysozoa</taxon>
        <taxon>Arthropoda</taxon>
        <taxon>Hexapoda</taxon>
        <taxon>Insecta</taxon>
        <taxon>Pterygota</taxon>
        <taxon>Neoptera</taxon>
        <taxon>Endopterygota</taxon>
        <taxon>Diptera</taxon>
        <taxon>Nematocera</taxon>
        <taxon>Psychodoidea</taxon>
        <taxon>Psychodidae</taxon>
        <taxon>Bichromomyia</taxon>
    </lineage>
</organism>
<dbReference type="EMBL" id="KX011371">
    <property type="protein sequence ID" value="ANW11450.1"/>
    <property type="molecule type" value="mRNA"/>
</dbReference>
<sequence>MDAKRLLVLCLIIAAVAASSSILTDDHLGSLMRTKRAERKSDCRYLFGGCSTSEDCCEHLGCHTWGHCAWDGTFG</sequence>
<evidence type="ECO:0000256" key="2">
    <source>
        <dbReference type="ARBA" id="ARBA00022525"/>
    </source>
</evidence>
<evidence type="ECO:0000313" key="5">
    <source>
        <dbReference type="EMBL" id="ANW11450.1"/>
    </source>
</evidence>
<comment type="subcellular location">
    <subcellularLocation>
        <location evidence="1">Secreted</location>
    </subcellularLocation>
</comment>
<evidence type="ECO:0000256" key="1">
    <source>
        <dbReference type="ARBA" id="ARBA00004613"/>
    </source>
</evidence>
<accession>A0A1B1V3G7</accession>
<dbReference type="InterPro" id="IPR011696">
    <property type="entry name" value="Huwentoxin-1"/>
</dbReference>
<protein>
    <submittedName>
        <fullName evidence="5">LolToxA</fullName>
    </submittedName>
</protein>
<keyword evidence="4" id="KW-0732">Signal</keyword>
<evidence type="ECO:0000256" key="4">
    <source>
        <dbReference type="SAM" id="SignalP"/>
    </source>
</evidence>
<dbReference type="AlphaFoldDB" id="A0A1B1V3G7"/>
<evidence type="ECO:0000256" key="3">
    <source>
        <dbReference type="ARBA" id="ARBA00023157"/>
    </source>
</evidence>
<dbReference type="Pfam" id="PF07740">
    <property type="entry name" value="Toxin_12"/>
    <property type="match status" value="1"/>
</dbReference>
<feature type="chain" id="PRO_5008531106" evidence="4">
    <location>
        <begin position="19"/>
        <end position="75"/>
    </location>
</feature>
<dbReference type="GO" id="GO:0005576">
    <property type="term" value="C:extracellular region"/>
    <property type="evidence" value="ECO:0007669"/>
    <property type="project" value="UniProtKB-SubCell"/>
</dbReference>
<dbReference type="SUPFAM" id="SSF57059">
    <property type="entry name" value="omega toxin-like"/>
    <property type="match status" value="1"/>
</dbReference>
<keyword evidence="2" id="KW-0964">Secreted</keyword>
<keyword evidence="3" id="KW-1015">Disulfide bond</keyword>
<reference evidence="5" key="1">
    <citation type="journal article" date="2016" name="PLoS Negl. Trop. Dis.">
        <title>Molecular Diversity between Salivary Proteins from New World and Old World Sand Flies with Emphasis on Bichromomyia olmeca, the Sand Fly Vector of Leishmania mexicana in Mesoamerica.</title>
        <authorList>
            <person name="Abdeladhim M."/>
            <person name="V Coutinho-Abreu I."/>
            <person name="Townsend S."/>
            <person name="Pasos-Pinto S."/>
            <person name="Sanchez L."/>
            <person name="Rasouli M."/>
            <person name="B Guimaraes-Costa A."/>
            <person name="Aslan H."/>
            <person name="Francischetti I.M."/>
            <person name="Oliveira F."/>
            <person name="Becker I."/>
            <person name="Kamhawi S."/>
            <person name="Ribeiro J.M."/>
            <person name="Jochim R.C."/>
            <person name="Valenzuela J.G."/>
        </authorList>
    </citation>
    <scope>NUCLEOTIDE SEQUENCE</scope>
    <source>
        <tissue evidence="5">Salivary gland</tissue>
    </source>
</reference>